<dbReference type="HOGENOM" id="CLU_1353739_0_0_5"/>
<proteinExistence type="predicted"/>
<reference evidence="1 2" key="1">
    <citation type="journal article" date="2010" name="BMC Genomics">
        <title>Metabolic flexibility revealed in the genome of the cyst-forming alpha-1 proteobacterium Rhodospirillum centenum.</title>
        <authorList>
            <person name="Lu Y.K."/>
            <person name="Marden J."/>
            <person name="Han M."/>
            <person name="Swingley W.D."/>
            <person name="Mastrian S.D."/>
            <person name="Chowdhury S.R."/>
            <person name="Hao J."/>
            <person name="Helmy T."/>
            <person name="Kim S."/>
            <person name="Kurdoglu A.A."/>
            <person name="Matthies H.J."/>
            <person name="Rollo D."/>
            <person name="Stothard P."/>
            <person name="Blankenship R.E."/>
            <person name="Bauer C.E."/>
            <person name="Touchman J.W."/>
        </authorList>
    </citation>
    <scope>NUCLEOTIDE SEQUENCE [LARGE SCALE GENOMIC DNA]</scope>
    <source>
        <strain evidence="2">ATCC 51521 / SW</strain>
    </source>
</reference>
<name>B6IVJ7_RHOCS</name>
<sequence length="202" mass="21420">MIGHASNYPANSADSGSVGDLGAEASTAAPQRLTSDLVQMIFKDYFGIIGEKYRTYCAFTTAINCRVLAHFGIAARPLPCQALLRTERGNFALGYVEEVPAGQWNGHVVTLAGDWLIDCTLAGFRRLGDFPVPDVAIVTGAEPEADVLAGFEPAPGHHLLWRAPPSGTPGRLPQEPEAMVQAAARALIAAVARDLAERPGRA</sequence>
<evidence type="ECO:0000313" key="2">
    <source>
        <dbReference type="Proteomes" id="UP000001591"/>
    </source>
</evidence>
<keyword evidence="2" id="KW-1185">Reference proteome</keyword>
<dbReference type="EMBL" id="CP000613">
    <property type="protein sequence ID" value="ACJ00321.1"/>
    <property type="molecule type" value="Genomic_DNA"/>
</dbReference>
<organism evidence="1 2">
    <name type="scientific">Rhodospirillum centenum (strain ATCC 51521 / SW)</name>
    <dbReference type="NCBI Taxonomy" id="414684"/>
    <lineage>
        <taxon>Bacteria</taxon>
        <taxon>Pseudomonadati</taxon>
        <taxon>Pseudomonadota</taxon>
        <taxon>Alphaproteobacteria</taxon>
        <taxon>Rhodospirillales</taxon>
        <taxon>Rhodospirillaceae</taxon>
        <taxon>Rhodospirillum</taxon>
    </lineage>
</organism>
<dbReference type="AlphaFoldDB" id="B6IVJ7"/>
<protein>
    <submittedName>
        <fullName evidence="1">Uncharacterized protein</fullName>
    </submittedName>
</protein>
<dbReference type="Proteomes" id="UP000001591">
    <property type="component" value="Chromosome"/>
</dbReference>
<evidence type="ECO:0000313" key="1">
    <source>
        <dbReference type="EMBL" id="ACJ00321.1"/>
    </source>
</evidence>
<accession>B6IVJ7</accession>
<gene>
    <name evidence="1" type="ordered locus">RC1_2953</name>
</gene>
<dbReference type="KEGG" id="rce:RC1_2953"/>